<organism evidence="1">
    <name type="scientific">Oryza brachyantha</name>
    <name type="common">malo sina</name>
    <dbReference type="NCBI Taxonomy" id="4533"/>
    <lineage>
        <taxon>Eukaryota</taxon>
        <taxon>Viridiplantae</taxon>
        <taxon>Streptophyta</taxon>
        <taxon>Embryophyta</taxon>
        <taxon>Tracheophyta</taxon>
        <taxon>Spermatophyta</taxon>
        <taxon>Magnoliopsida</taxon>
        <taxon>Liliopsida</taxon>
        <taxon>Poales</taxon>
        <taxon>Poaceae</taxon>
        <taxon>BOP clade</taxon>
        <taxon>Oryzoideae</taxon>
        <taxon>Oryzeae</taxon>
        <taxon>Oryzinae</taxon>
        <taxon>Oryza</taxon>
    </lineage>
</organism>
<dbReference type="Gramene" id="OB03G42960.1">
    <property type="protein sequence ID" value="OB03G42960.1"/>
    <property type="gene ID" value="OB03G42960"/>
</dbReference>
<dbReference type="Proteomes" id="UP000006038">
    <property type="component" value="Chromosome 3"/>
</dbReference>
<evidence type="ECO:0000313" key="2">
    <source>
        <dbReference type="Proteomes" id="UP000006038"/>
    </source>
</evidence>
<reference evidence="1" key="1">
    <citation type="journal article" date="2013" name="Nat. Commun.">
        <title>Whole-genome sequencing of Oryza brachyantha reveals mechanisms underlying Oryza genome evolution.</title>
        <authorList>
            <person name="Chen J."/>
            <person name="Huang Q."/>
            <person name="Gao D."/>
            <person name="Wang J."/>
            <person name="Lang Y."/>
            <person name="Liu T."/>
            <person name="Li B."/>
            <person name="Bai Z."/>
            <person name="Luis Goicoechea J."/>
            <person name="Liang C."/>
            <person name="Chen C."/>
            <person name="Zhang W."/>
            <person name="Sun S."/>
            <person name="Liao Y."/>
            <person name="Zhang X."/>
            <person name="Yang L."/>
            <person name="Song C."/>
            <person name="Wang M."/>
            <person name="Shi J."/>
            <person name="Liu G."/>
            <person name="Liu J."/>
            <person name="Zhou H."/>
            <person name="Zhou W."/>
            <person name="Yu Q."/>
            <person name="An N."/>
            <person name="Chen Y."/>
            <person name="Cai Q."/>
            <person name="Wang B."/>
            <person name="Liu B."/>
            <person name="Min J."/>
            <person name="Huang Y."/>
            <person name="Wu H."/>
            <person name="Li Z."/>
            <person name="Zhang Y."/>
            <person name="Yin Y."/>
            <person name="Song W."/>
            <person name="Jiang J."/>
            <person name="Jackson S.A."/>
            <person name="Wing R.A."/>
            <person name="Wang J."/>
            <person name="Chen M."/>
        </authorList>
    </citation>
    <scope>NUCLEOTIDE SEQUENCE [LARGE SCALE GENOMIC DNA]</scope>
    <source>
        <strain evidence="1">cv. IRGC 101232</strain>
    </source>
</reference>
<sequence length="62" mass="7384">MYLKNLVAVGVSAVLWSIWKIRNNAGFQDKFSNDPVEIRGAEQENLKMEQDYSNKWQWKFMM</sequence>
<protein>
    <submittedName>
        <fullName evidence="1">Uncharacterized protein</fullName>
    </submittedName>
</protein>
<accession>J3LTC0</accession>
<keyword evidence="2" id="KW-1185">Reference proteome</keyword>
<evidence type="ECO:0000313" key="1">
    <source>
        <dbReference type="EnsemblPlants" id="OB03G42960.1"/>
    </source>
</evidence>
<reference evidence="1" key="2">
    <citation type="submission" date="2013-04" db="UniProtKB">
        <authorList>
            <consortium name="EnsemblPlants"/>
        </authorList>
    </citation>
    <scope>IDENTIFICATION</scope>
</reference>
<proteinExistence type="predicted"/>
<name>J3LTC0_ORYBR</name>
<dbReference type="AlphaFoldDB" id="J3LTC0"/>
<dbReference type="HOGENOM" id="CLU_2907698_0_0_1"/>
<dbReference type="EnsemblPlants" id="OB03G42960.1">
    <property type="protein sequence ID" value="OB03G42960.1"/>
    <property type="gene ID" value="OB03G42960"/>
</dbReference>